<dbReference type="RefSeq" id="WP_119322442.1">
    <property type="nucleotide sequence ID" value="NZ_AP025739.1"/>
</dbReference>
<dbReference type="PIRSF" id="PIRSF000498">
    <property type="entry name" value="Riboflavin_syn_A"/>
    <property type="match status" value="1"/>
</dbReference>
<evidence type="ECO:0000256" key="1">
    <source>
        <dbReference type="ARBA" id="ARBA00000968"/>
    </source>
</evidence>
<dbReference type="OrthoDB" id="9788537at2"/>
<name>A0A402CYP3_9BACT</name>
<dbReference type="SUPFAM" id="SSF63380">
    <property type="entry name" value="Riboflavin synthase domain-like"/>
    <property type="match status" value="2"/>
</dbReference>
<evidence type="ECO:0000313" key="12">
    <source>
        <dbReference type="Proteomes" id="UP000287394"/>
    </source>
</evidence>
<evidence type="ECO:0000256" key="6">
    <source>
        <dbReference type="ARBA" id="ARBA00013950"/>
    </source>
</evidence>
<evidence type="ECO:0000256" key="10">
    <source>
        <dbReference type="NCBIfam" id="TIGR00187"/>
    </source>
</evidence>
<sequence length="225" mass="24624">MFTGIIEEVGKVAAIERGANSARFTIEAHDVLKDVRLGDSITVNGACLTVVAHTPTTLDFDVVYETMQRTAFGDLAIDDQVNMERSLAANGRFDGHIVQGHVDGTGTIASIREVDNSYYVYIKPLPSLMRYIVRKGSIAVDGISLTVADVDDKMFSVAIIPFTMEHTNFGARRAGDVVNLETDIIGKYVERLVGGDYARADNGLRLAENPREDRSLMSTTATYQE</sequence>
<organism evidence="11 12">
    <name type="scientific">Capsulimonas corticalis</name>
    <dbReference type="NCBI Taxonomy" id="2219043"/>
    <lineage>
        <taxon>Bacteria</taxon>
        <taxon>Bacillati</taxon>
        <taxon>Armatimonadota</taxon>
        <taxon>Armatimonadia</taxon>
        <taxon>Capsulimonadales</taxon>
        <taxon>Capsulimonadaceae</taxon>
        <taxon>Capsulimonas</taxon>
    </lineage>
</organism>
<comment type="pathway">
    <text evidence="3">Cofactor biosynthesis; riboflavin biosynthesis; riboflavin from 2-hydroxy-3-oxobutyl phosphate and 5-amino-6-(D-ribitylamino)uracil: step 2/2.</text>
</comment>
<evidence type="ECO:0000256" key="5">
    <source>
        <dbReference type="ARBA" id="ARBA00012827"/>
    </source>
</evidence>
<dbReference type="FunFam" id="2.40.30.20:FF:000004">
    <property type="entry name" value="Riboflavin synthase, alpha subunit"/>
    <property type="match status" value="1"/>
</dbReference>
<dbReference type="PROSITE" id="PS51177">
    <property type="entry name" value="LUMAZINE_BIND"/>
    <property type="match status" value="2"/>
</dbReference>
<evidence type="ECO:0000256" key="7">
    <source>
        <dbReference type="ARBA" id="ARBA00022619"/>
    </source>
</evidence>
<dbReference type="PANTHER" id="PTHR21098">
    <property type="entry name" value="RIBOFLAVIN SYNTHASE ALPHA CHAIN"/>
    <property type="match status" value="1"/>
</dbReference>
<evidence type="ECO:0000256" key="9">
    <source>
        <dbReference type="ARBA" id="ARBA00022737"/>
    </source>
</evidence>
<keyword evidence="12" id="KW-1185">Reference proteome</keyword>
<dbReference type="CDD" id="cd00402">
    <property type="entry name" value="Riboflavin_synthase_like"/>
    <property type="match status" value="1"/>
</dbReference>
<comment type="function">
    <text evidence="2">Catalyzes the dismutation of two molecules of 6,7-dimethyl-8-ribityllumazine, resulting in the formation of riboflavin and 5-amino-6-(D-ribitylamino)uracil.</text>
</comment>
<dbReference type="InterPro" id="IPR017938">
    <property type="entry name" value="Riboflavin_synthase-like_b-brl"/>
</dbReference>
<dbReference type="EMBL" id="AP025739">
    <property type="protein sequence ID" value="BDI31263.1"/>
    <property type="molecule type" value="Genomic_DNA"/>
</dbReference>
<accession>A0A402CYP3</accession>
<dbReference type="Proteomes" id="UP000287394">
    <property type="component" value="Chromosome"/>
</dbReference>
<dbReference type="InterPro" id="IPR001783">
    <property type="entry name" value="Lumazine-bd"/>
</dbReference>
<dbReference type="AlphaFoldDB" id="A0A402CYP3"/>
<protein>
    <recommendedName>
        <fullName evidence="6 10">Riboflavin synthase</fullName>
        <ecNumber evidence="5 10">2.5.1.9</ecNumber>
    </recommendedName>
</protein>
<gene>
    <name evidence="11" type="ORF">CCAX7_33140</name>
</gene>
<dbReference type="GO" id="GO:0009231">
    <property type="term" value="P:riboflavin biosynthetic process"/>
    <property type="evidence" value="ECO:0007669"/>
    <property type="project" value="UniProtKB-KW"/>
</dbReference>
<evidence type="ECO:0000256" key="3">
    <source>
        <dbReference type="ARBA" id="ARBA00004887"/>
    </source>
</evidence>
<keyword evidence="9" id="KW-0677">Repeat</keyword>
<dbReference type="GO" id="GO:0004746">
    <property type="term" value="F:riboflavin synthase activity"/>
    <property type="evidence" value="ECO:0007669"/>
    <property type="project" value="UniProtKB-UniRule"/>
</dbReference>
<reference evidence="11 12" key="1">
    <citation type="journal article" date="2019" name="Int. J. Syst. Evol. Microbiol.">
        <title>Capsulimonas corticalis gen. nov., sp. nov., an aerobic capsulated bacterium, of a novel bacterial order, Capsulimonadales ord. nov., of the class Armatimonadia of the phylum Armatimonadetes.</title>
        <authorList>
            <person name="Li J."/>
            <person name="Kudo C."/>
            <person name="Tonouchi A."/>
        </authorList>
    </citation>
    <scope>NUCLEOTIDE SEQUENCE [LARGE SCALE GENOMIC DNA]</scope>
    <source>
        <strain evidence="11 12">AX-7</strain>
    </source>
</reference>
<comment type="catalytic activity">
    <reaction evidence="1">
        <text>2 6,7-dimethyl-8-(1-D-ribityl)lumazine + H(+) = 5-amino-6-(D-ribitylamino)uracil + riboflavin</text>
        <dbReference type="Rhea" id="RHEA:20772"/>
        <dbReference type="ChEBI" id="CHEBI:15378"/>
        <dbReference type="ChEBI" id="CHEBI:15934"/>
        <dbReference type="ChEBI" id="CHEBI:57986"/>
        <dbReference type="ChEBI" id="CHEBI:58201"/>
        <dbReference type="EC" id="2.5.1.9"/>
    </reaction>
</comment>
<proteinExistence type="predicted"/>
<dbReference type="NCBIfam" id="TIGR00187">
    <property type="entry name" value="ribE"/>
    <property type="match status" value="1"/>
</dbReference>
<dbReference type="FunFam" id="2.40.30.20:FF:000003">
    <property type="entry name" value="Riboflavin synthase, alpha subunit"/>
    <property type="match status" value="1"/>
</dbReference>
<keyword evidence="8" id="KW-0808">Transferase</keyword>
<comment type="subunit">
    <text evidence="4">Homotrimer.</text>
</comment>
<dbReference type="PANTHER" id="PTHR21098:SF12">
    <property type="entry name" value="RIBOFLAVIN SYNTHASE"/>
    <property type="match status" value="1"/>
</dbReference>
<dbReference type="Gene3D" id="2.40.30.20">
    <property type="match status" value="2"/>
</dbReference>
<dbReference type="FunCoup" id="A0A402CYP3">
    <property type="interactions" value="455"/>
</dbReference>
<dbReference type="InterPro" id="IPR026017">
    <property type="entry name" value="Lumazine-bd_dom"/>
</dbReference>
<keyword evidence="7" id="KW-0686">Riboflavin biosynthesis</keyword>
<dbReference type="EC" id="2.5.1.9" evidence="5 10"/>
<evidence type="ECO:0000256" key="2">
    <source>
        <dbReference type="ARBA" id="ARBA00002803"/>
    </source>
</evidence>
<evidence type="ECO:0000256" key="4">
    <source>
        <dbReference type="ARBA" id="ARBA00011233"/>
    </source>
</evidence>
<dbReference type="NCBIfam" id="NF009566">
    <property type="entry name" value="PRK13020.1"/>
    <property type="match status" value="1"/>
</dbReference>
<dbReference type="KEGG" id="ccot:CCAX7_33140"/>
<dbReference type="InterPro" id="IPR023366">
    <property type="entry name" value="ATP_synth_asu-like_sf"/>
</dbReference>
<dbReference type="NCBIfam" id="NF006767">
    <property type="entry name" value="PRK09289.1"/>
    <property type="match status" value="1"/>
</dbReference>
<dbReference type="Pfam" id="PF00677">
    <property type="entry name" value="Lum_binding"/>
    <property type="match status" value="2"/>
</dbReference>
<evidence type="ECO:0000256" key="8">
    <source>
        <dbReference type="ARBA" id="ARBA00022679"/>
    </source>
</evidence>
<evidence type="ECO:0000313" key="11">
    <source>
        <dbReference type="EMBL" id="BDI31263.1"/>
    </source>
</evidence>